<proteinExistence type="predicted"/>
<dbReference type="KEGG" id="tet:TTHERM_00822170"/>
<feature type="compositionally biased region" description="Basic and acidic residues" evidence="1">
    <location>
        <begin position="3498"/>
        <end position="3521"/>
    </location>
</feature>
<organism evidence="4 5">
    <name type="scientific">Tetrahymena thermophila (strain SB210)</name>
    <dbReference type="NCBI Taxonomy" id="312017"/>
    <lineage>
        <taxon>Eukaryota</taxon>
        <taxon>Sar</taxon>
        <taxon>Alveolata</taxon>
        <taxon>Ciliophora</taxon>
        <taxon>Intramacronucleata</taxon>
        <taxon>Oligohymenophorea</taxon>
        <taxon>Hymenostomatida</taxon>
        <taxon>Tetrahymenina</taxon>
        <taxon>Tetrahymenidae</taxon>
        <taxon>Tetrahymena</taxon>
    </lineage>
</organism>
<dbReference type="HOGENOM" id="CLU_226509_0_0_1"/>
<dbReference type="RefSeq" id="XP_001031542.2">
    <property type="nucleotide sequence ID" value="XM_001031542.2"/>
</dbReference>
<reference evidence="5" key="1">
    <citation type="journal article" date="2006" name="PLoS Biol.">
        <title>Macronuclear genome sequence of the ciliate Tetrahymena thermophila, a model eukaryote.</title>
        <authorList>
            <person name="Eisen J.A."/>
            <person name="Coyne R.S."/>
            <person name="Wu M."/>
            <person name="Wu D."/>
            <person name="Thiagarajan M."/>
            <person name="Wortman J.R."/>
            <person name="Badger J.H."/>
            <person name="Ren Q."/>
            <person name="Amedeo P."/>
            <person name="Jones K.M."/>
            <person name="Tallon L.J."/>
            <person name="Delcher A.L."/>
            <person name="Salzberg S.L."/>
            <person name="Silva J.C."/>
            <person name="Haas B.J."/>
            <person name="Majoros W.H."/>
            <person name="Farzad M."/>
            <person name="Carlton J.M."/>
            <person name="Smith R.K. Jr."/>
            <person name="Garg J."/>
            <person name="Pearlman R.E."/>
            <person name="Karrer K.M."/>
            <person name="Sun L."/>
            <person name="Manning G."/>
            <person name="Elde N.C."/>
            <person name="Turkewitz A.P."/>
            <person name="Asai D.J."/>
            <person name="Wilkes D.E."/>
            <person name="Wang Y."/>
            <person name="Cai H."/>
            <person name="Collins K."/>
            <person name="Stewart B.A."/>
            <person name="Lee S.R."/>
            <person name="Wilamowska K."/>
            <person name="Weinberg Z."/>
            <person name="Ruzzo W.L."/>
            <person name="Wloga D."/>
            <person name="Gaertig J."/>
            <person name="Frankel J."/>
            <person name="Tsao C.-C."/>
            <person name="Gorovsky M.A."/>
            <person name="Keeling P.J."/>
            <person name="Waller R.F."/>
            <person name="Patron N.J."/>
            <person name="Cherry J.M."/>
            <person name="Stover N.A."/>
            <person name="Krieger C.J."/>
            <person name="del Toro C."/>
            <person name="Ryder H.F."/>
            <person name="Williamson S.C."/>
            <person name="Barbeau R.A."/>
            <person name="Hamilton E.P."/>
            <person name="Orias E."/>
        </authorList>
    </citation>
    <scope>NUCLEOTIDE SEQUENCE [LARGE SCALE GENOMIC DNA]</scope>
    <source>
        <strain evidence="5">SB210</strain>
    </source>
</reference>
<feature type="transmembrane region" description="Helical" evidence="2">
    <location>
        <begin position="2682"/>
        <end position="2705"/>
    </location>
</feature>
<gene>
    <name evidence="4" type="ORF">TTHERM_00822170</name>
</gene>
<dbReference type="InterPro" id="IPR006212">
    <property type="entry name" value="Furin_repeat"/>
</dbReference>
<feature type="transmembrane region" description="Helical" evidence="2">
    <location>
        <begin position="2795"/>
        <end position="2820"/>
    </location>
</feature>
<dbReference type="PANTHER" id="PTHR11319:SF35">
    <property type="entry name" value="OUTER MEMBRANE PROTEIN PMPC-RELATED"/>
    <property type="match status" value="1"/>
</dbReference>
<dbReference type="InterPro" id="IPR011050">
    <property type="entry name" value="Pectin_lyase_fold/virulence"/>
</dbReference>
<protein>
    <submittedName>
        <fullName evidence="4">Transmembrane protein, putative</fullName>
    </submittedName>
</protein>
<feature type="region of interest" description="Disordered" evidence="1">
    <location>
        <begin position="3205"/>
        <end position="3244"/>
    </location>
</feature>
<evidence type="ECO:0000313" key="4">
    <source>
        <dbReference type="EMBL" id="EAR83879.2"/>
    </source>
</evidence>
<accession>Q22EZ6</accession>
<dbReference type="CDD" id="cd00064">
    <property type="entry name" value="FU"/>
    <property type="match status" value="1"/>
</dbReference>
<sequence>MSKYIKLILVIFFNLLAQIRAQYSQFCLATDPVGNCLKCSEGFLVDQLGYCVSVCPYSFQYYSFIKKQCVFVCETGYQENSSTSLCEEILQCPKYISQGQMSHVQEIRGIRVYQDQWILSFSSDKLILWKVENSRIMLISDQYQEQNQIFDVQFSNGGQYFYSFSAKQVIIWSVSDFQKIAIINLNEDDDVEIKQGFVKFVMNTQQNFLNYFVGFSDSLHKIAVLVVYSSRSFDEEYNNYNVIQILKAIPIQENLKSVEIFGNGSIYGLTALGNLLFWDVDEDSPSLLVRNILLLNLNLNFSLVQNKITVFNGTALELLNGSQLLIVNATSLNQQVVVYSQPDQTQSIQFKQYVFNYYLNETYLIDSEFIYIYNMTNSQYLIKQYHNLSIANQPISLELSLQGNYLLIELNNTSYIYERFQQGNYQGNSNQTSNNEFIFQNIIQDYEQIKTTNKELIWVSKDNQIVAKQLVKEQNNSSTSLLDAFILKNIAEEQIIVPKNDSQPQDLVYFDDFYVISFAQSLYVWSYKDHTLLYTINFDNPGNNFLKKLPNDNELLIFRDLSCTSLIIDCFSSIEIFQLGINYATKKQSVANLKTDFYAKAVNMINSNLYVLTSTQNIFLFILSNQYQLINQNKIYATKTKFNNAASYFQQNYLINIFKSQAVIEAIDLQNQNVSSIFYQIKYNVQINSFFYSTQSQALTINLVNNTLLILHFNQTGFLLLSQKDNLEERVLLSAYDIFLNRLVIIQGTQIVTYDESRKMVISKEWTPVYYQIAEKPIFIQTKSIHIIAFQINRQALVIFDVYSYKVLHTYEFYSINQLSFMKFNEKNNILHLTWVNKTHSYLQIENPFKKALFQNQTKFDQKGFTSQIQQTFQANDILFDYKTGVAVKIDYFNQIIICLDIANEAIIQIYFLQYLSQDCFFIPKYGMIISENKFTNKLFVLYYYNSSNPVETQYLVDKSFVDKQSLNNIKPIITEDQNYLIILTQQNITQIELSSMKIVNQVNISQFFTYITNIESTLTKNILQIRGYYQYNTEYQNIQYALLTYNLQNYTIMKYNIYQNWSFIILKEQTSNSDHFIGISNKGVSVNSLSKNIQYLFFSLENFISFKIISNYLVVQTKTDGLILNLQDYSLIDEWSNEQDTIQQILYIDRMQLIVKKKQSSVYISQAYTGMVLFLLPIQFSIIDFIYLDIYNILVLQMSDALLFIDLIAYKQIQQIAFSCINLRMFYIKYFNAILMIDKNSNSIFLFSYDIIMQLNLNPASNNQKQIMIGQDSSIYISDDDFQLWQFSDFEYQQKMIQKFQGPIQYLSNYKDNLLVIADQSIRLYNSQNQNTGIQQSFPILLDEQPYLFTNGQQQVLFFVGRQSIRKLDQNIDDNLQFNLTQIFNQQNLVNSTSEITSFTYSFSIQTPIFSDNKGSIYFKLQNVAQIVLNSNEIISQLKYLDSINCLLIQSNTRLILYDFSYSNNSQPIINNFQQIIYNMITYKDSIVIVTFDYFSIKFLITKISNPKNQNNSSIQLVQVNQFINPTYYPHRTSTRILNDNFLAIYSSYQLNLYDNINNLLIFQVQTETQIIELFYQDNLLFISTNQTLFLLCLEQQNQSNSQTNNSTYVYYSYQKFSQKQFPIQKSVILKINTTFYTHYFYMESVIKNPKEIRQIKFYIKFDPSQIYSDSQQDTYVLYSDQKGLDFFEYNKQLNFCYIEISSNQKLYQITQAVQTSKNVIDYYYPDNKNSIQIIYQIGQPLPYILSQFQSDQFKIKFIPSQKQDLNLAFVNGFQPKFLSIQGFNIQLKSFPYNFYTITYPVKTVIFDSLQFERVIMNESDELNYPVIYMSNLDAVILHNITIYNQSLGYGNFFRFQSILYLEIKNVTIKRSTLTNTTLFNIFEIDQVFIENVVFEDIDLVDFSSLMIIQKVVQLSIKNINIINTKQISGSLSIQDLINLKIQQTDLNLNLVNIFGVQSTVIDTALIQNNLDTQFLSYQNIYFGSDAVIFLQKEMIKLINLNLTGNYNTQNYVAAIYIKSSQISIKNSTFTKNNCTLCYRGTLMYIFGSNSFKLKYSNMSENVGMMGSALFVEQTNITKIHNCIFEQNKALSFGGALYLQYVSNTTFQETLIQNNVADIGGGIYYNSFYNQVFDNVTLINNTASIYGQNIGSYPKKIVIQSYQSSSTPFNSENKDNLNRNLQVQNYYVNQYQSRTLQSQYEEDQLQQIDDLVDQDISNINWQVQSQHVNRQQNRILQSQYLGGQQQQTDNNVGYFNQSMEIINFRSGDFLNLEIQMFDEEGKLIYLQKGVEYYHEQSIKLLQTFIILVNPEDKDGLKISGKNQINIQNASPTDGLWRFNELKIIGHPNLQNKYFRIVMGQIKQYDMYNYLQSKNFLITNYPTFEVRVAINFRSCLKGEIYNCDEDNQFCTCTPCAKGSYSLQIYNDSKSRQICELCPNSAELCQKDQIFLKQGYWRISKDTDNIVYCYNKPSNCLGNLKNETLAGDLTCIEGHIGPLCESCDTYGILWKKSYMRLSDYKCISCSELNDFTSVLPFIMIFTIMAAYIIFSIRVTIHLSKRYVYSYYFKKFGIVHIGVSNTKNQAQFYVKQFMHYIQIAVIVNSYDFNVPYLTEYVPYLISSPLKNTIYSFDCVFAYFVSIPIVYFRSIWSLIVPFFYLVTITIIYLSIYIMKKPKRYNKFYIYNGLLFMLVLFQPGIVSSLFYVISCRQIADKYYISADVTYECYTKQYFQYLLLLMIPGIILWGVAIPFFILKNIYNNKSRLDLYEVKLKFGFLYVDYKKQYYYWEFIKIYKKVIIMVISIMCEGIFYTKLILICAIIISYLVFCIKRQPYLIKSFNDFDLRITLALFVLILINLFLYNKDDSIVYDFFIYVCAFLHNGILFVLVLQILVTKIKNRYVGFFYKLFFRLKKLIPSLFNFINIQPPIDGIRSSSNWRKVQIAKDVIVQNIQKGNHITSVEQLRRPYQDYIQQLQMSLISVIKSKKNSKSNQEIGQSTPSISKLKRLTEFWSNMSPVSVKAQKRSILESKKRELNSSQNQSKSIQNIVFQKQNMKKPKSILDFQTKHFNLSKINSSETQYANPLIQMEQNQPFNMSKQNSNLVSAQKLEDNISSQTYLQKNSTPKSNKIFTLAQNNGKEQATAQNNNQFSLLQNSINVNQMHKSIYQYSAQNLQDDTNIVFFNSGVQLSPLQMKGQEFNYQYSSQKWSPLKQMSPKHKKENNKDSQKEQQFIQISSSSGEEQLSESSISSYCKSEQSIQEDYIKDNYYRDQRSKSLGESITNKQSDVEINSCNTNSKQMSSPQFERKNSLQICIGQSSVAKNQDEKITSDANFINNLRIDLKNIPEKSVTLNSQRFQVRQDSLFSFQYHEKIPSVPKYKFYNSQLSNKLNSQDKIQNQNQIQFNFDKQNLDLGDSLETMKHFQSTQELQKNIQNNQLTNTEKDQNQLQHVSVKNEPYQTQQIKRNISELKRQTSNQSKNQILEFQNESNLRLSESIQLDESSKAESDKQKQVNKQEKTYFQKD</sequence>
<keyword evidence="2" id="KW-1133">Transmembrane helix</keyword>
<evidence type="ECO:0000313" key="5">
    <source>
        <dbReference type="Proteomes" id="UP000009168"/>
    </source>
</evidence>
<feature type="region of interest" description="Disordered" evidence="1">
    <location>
        <begin position="3496"/>
        <end position="3521"/>
    </location>
</feature>
<dbReference type="SUPFAM" id="SSF82171">
    <property type="entry name" value="DPP6 N-terminal domain-like"/>
    <property type="match status" value="1"/>
</dbReference>
<evidence type="ECO:0000256" key="3">
    <source>
        <dbReference type="SAM" id="SignalP"/>
    </source>
</evidence>
<dbReference type="SUPFAM" id="SSF51126">
    <property type="entry name" value="Pectin lyase-like"/>
    <property type="match status" value="1"/>
</dbReference>
<feature type="transmembrane region" description="Helical" evidence="2">
    <location>
        <begin position="2627"/>
        <end position="2645"/>
    </location>
</feature>
<evidence type="ECO:0000256" key="1">
    <source>
        <dbReference type="SAM" id="MobiDB-lite"/>
    </source>
</evidence>
<dbReference type="PANTHER" id="PTHR11319">
    <property type="entry name" value="G PROTEIN-COUPLED RECEPTOR-RELATED"/>
    <property type="match status" value="1"/>
</dbReference>
<keyword evidence="3" id="KW-0732">Signal</keyword>
<name>Q22EZ6_TETTS</name>
<feature type="transmembrane region" description="Helical" evidence="2">
    <location>
        <begin position="2840"/>
        <end position="2858"/>
    </location>
</feature>
<feature type="signal peptide" evidence="3">
    <location>
        <begin position="1"/>
        <end position="21"/>
    </location>
</feature>
<feature type="transmembrane region" description="Helical" evidence="2">
    <location>
        <begin position="2870"/>
        <end position="2891"/>
    </location>
</feature>
<feature type="transmembrane region" description="Helical" evidence="2">
    <location>
        <begin position="2651"/>
        <end position="2670"/>
    </location>
</feature>
<keyword evidence="5" id="KW-1185">Reference proteome</keyword>
<feature type="compositionally biased region" description="Low complexity" evidence="1">
    <location>
        <begin position="3226"/>
        <end position="3244"/>
    </location>
</feature>
<evidence type="ECO:0000256" key="2">
    <source>
        <dbReference type="SAM" id="Phobius"/>
    </source>
</evidence>
<feature type="transmembrane region" description="Helical" evidence="2">
    <location>
        <begin position="2729"/>
        <end position="2753"/>
    </location>
</feature>
<feature type="chain" id="PRO_5004201361" evidence="3">
    <location>
        <begin position="22"/>
        <end position="3521"/>
    </location>
</feature>
<keyword evidence="2" id="KW-0472">Membrane</keyword>
<dbReference type="InParanoid" id="Q22EZ6"/>
<keyword evidence="2 4" id="KW-0812">Transmembrane</keyword>
<dbReference type="EMBL" id="GG662544">
    <property type="protein sequence ID" value="EAR83879.2"/>
    <property type="molecule type" value="Genomic_DNA"/>
</dbReference>
<dbReference type="Proteomes" id="UP000009168">
    <property type="component" value="Unassembled WGS sequence"/>
</dbReference>
<feature type="transmembrane region" description="Helical" evidence="2">
    <location>
        <begin position="2533"/>
        <end position="2555"/>
    </location>
</feature>
<dbReference type="GeneID" id="7835541"/>